<dbReference type="GO" id="GO:0090575">
    <property type="term" value="C:RNA polymerase II transcription regulator complex"/>
    <property type="evidence" value="ECO:0007669"/>
    <property type="project" value="TreeGrafter"/>
</dbReference>
<keyword evidence="8" id="KW-0675">Receptor</keyword>
<keyword evidence="2" id="KW-0479">Metal-binding</keyword>
<dbReference type="STRING" id="1561998.A0A1I7USC0"/>
<dbReference type="SUPFAM" id="SSF57716">
    <property type="entry name" value="Glucocorticoid receptor-like (DNA-binding domain)"/>
    <property type="match status" value="1"/>
</dbReference>
<dbReference type="Proteomes" id="UP000095282">
    <property type="component" value="Unplaced"/>
</dbReference>
<dbReference type="Pfam" id="PF00104">
    <property type="entry name" value="Hormone_recep"/>
    <property type="match status" value="1"/>
</dbReference>
<accession>A0A1I7USC0</accession>
<dbReference type="CDD" id="cd06930">
    <property type="entry name" value="NR_LBD_F2"/>
    <property type="match status" value="1"/>
</dbReference>
<comment type="subcellular location">
    <subcellularLocation>
        <location evidence="1">Nucleus</location>
    </subcellularLocation>
</comment>
<dbReference type="SMART" id="SM00399">
    <property type="entry name" value="ZnF_C4"/>
    <property type="match status" value="1"/>
</dbReference>
<dbReference type="SUPFAM" id="SSF48508">
    <property type="entry name" value="Nuclear receptor ligand-binding domain"/>
    <property type="match status" value="1"/>
</dbReference>
<keyword evidence="5" id="KW-0805">Transcription regulation</keyword>
<dbReference type="eggNOG" id="KOG4218">
    <property type="taxonomic scope" value="Eukaryota"/>
</dbReference>
<dbReference type="InterPro" id="IPR001628">
    <property type="entry name" value="Znf_hrmn_rcpt"/>
</dbReference>
<feature type="compositionally biased region" description="Low complexity" evidence="10">
    <location>
        <begin position="282"/>
        <end position="292"/>
    </location>
</feature>
<dbReference type="PROSITE" id="PS00031">
    <property type="entry name" value="NUCLEAR_REC_DBD_1"/>
    <property type="match status" value="1"/>
</dbReference>
<keyword evidence="6" id="KW-0238">DNA-binding</keyword>
<evidence type="ECO:0000256" key="3">
    <source>
        <dbReference type="ARBA" id="ARBA00022771"/>
    </source>
</evidence>
<evidence type="ECO:0000256" key="1">
    <source>
        <dbReference type="ARBA" id="ARBA00004123"/>
    </source>
</evidence>
<dbReference type="PANTHER" id="PTHR24086">
    <property type="entry name" value="NUCLEAR RECEPTOR SUBFAMILY 5 GROUP A"/>
    <property type="match status" value="1"/>
</dbReference>
<dbReference type="Gene3D" id="3.30.50.10">
    <property type="entry name" value="Erythroid Transcription Factor GATA-1, subunit A"/>
    <property type="match status" value="1"/>
</dbReference>
<dbReference type="PRINTS" id="PR00398">
    <property type="entry name" value="STRDHORMONER"/>
</dbReference>
<feature type="region of interest" description="Disordered" evidence="10">
    <location>
        <begin position="119"/>
        <end position="144"/>
    </location>
</feature>
<dbReference type="GO" id="GO:0000978">
    <property type="term" value="F:RNA polymerase II cis-regulatory region sequence-specific DNA binding"/>
    <property type="evidence" value="ECO:0007669"/>
    <property type="project" value="TreeGrafter"/>
</dbReference>
<evidence type="ECO:0000256" key="5">
    <source>
        <dbReference type="ARBA" id="ARBA00023015"/>
    </source>
</evidence>
<evidence type="ECO:0000256" key="4">
    <source>
        <dbReference type="ARBA" id="ARBA00022833"/>
    </source>
</evidence>
<dbReference type="WBParaSite" id="Csp11.Scaffold630.g18853.t1">
    <property type="protein sequence ID" value="Csp11.Scaffold630.g18853.t1"/>
    <property type="gene ID" value="Csp11.Scaffold630.g18853"/>
</dbReference>
<dbReference type="CDD" id="cd07167">
    <property type="entry name" value="NR_DBD_Lrh-1_like"/>
    <property type="match status" value="1"/>
</dbReference>
<evidence type="ECO:0000256" key="6">
    <source>
        <dbReference type="ARBA" id="ARBA00023125"/>
    </source>
</evidence>
<feature type="domain" description="NR LBD" evidence="12">
    <location>
        <begin position="297"/>
        <end position="557"/>
    </location>
</feature>
<evidence type="ECO:0000256" key="10">
    <source>
        <dbReference type="SAM" id="MobiDB-lite"/>
    </source>
</evidence>
<evidence type="ECO:0000256" key="7">
    <source>
        <dbReference type="ARBA" id="ARBA00023163"/>
    </source>
</evidence>
<reference evidence="14" key="1">
    <citation type="submission" date="2016-11" db="UniProtKB">
        <authorList>
            <consortium name="WormBaseParasite"/>
        </authorList>
    </citation>
    <scope>IDENTIFICATION</scope>
</reference>
<dbReference type="InterPro" id="IPR013088">
    <property type="entry name" value="Znf_NHR/GATA"/>
</dbReference>
<evidence type="ECO:0000256" key="8">
    <source>
        <dbReference type="ARBA" id="ARBA00023170"/>
    </source>
</evidence>
<dbReference type="GO" id="GO:0009755">
    <property type="term" value="P:hormone-mediated signaling pathway"/>
    <property type="evidence" value="ECO:0007669"/>
    <property type="project" value="TreeGrafter"/>
</dbReference>
<feature type="compositionally biased region" description="Polar residues" evidence="10">
    <location>
        <begin position="135"/>
        <end position="144"/>
    </location>
</feature>
<keyword evidence="9" id="KW-0539">Nucleus</keyword>
<dbReference type="InterPro" id="IPR001723">
    <property type="entry name" value="Nuclear_hrmn_rcpt"/>
</dbReference>
<dbReference type="InterPro" id="IPR016355">
    <property type="entry name" value="NR5-like"/>
</dbReference>
<evidence type="ECO:0000313" key="13">
    <source>
        <dbReference type="Proteomes" id="UP000095282"/>
    </source>
</evidence>
<feature type="domain" description="Nuclear receptor" evidence="11">
    <location>
        <begin position="9"/>
        <end position="84"/>
    </location>
</feature>
<evidence type="ECO:0000256" key="9">
    <source>
        <dbReference type="ARBA" id="ARBA00023242"/>
    </source>
</evidence>
<keyword evidence="7" id="KW-0804">Transcription</keyword>
<dbReference type="PANTHER" id="PTHR24086:SF15">
    <property type="entry name" value="NUCLEAR HORMONE RECEPTOR FTZ-F1"/>
    <property type="match status" value="1"/>
</dbReference>
<keyword evidence="4" id="KW-0862">Zinc</keyword>
<dbReference type="Pfam" id="PF00105">
    <property type="entry name" value="zf-C4"/>
    <property type="match status" value="1"/>
</dbReference>
<dbReference type="GO" id="GO:0008270">
    <property type="term" value="F:zinc ion binding"/>
    <property type="evidence" value="ECO:0007669"/>
    <property type="project" value="UniProtKB-KW"/>
</dbReference>
<evidence type="ECO:0000256" key="2">
    <source>
        <dbReference type="ARBA" id="ARBA00022723"/>
    </source>
</evidence>
<feature type="region of interest" description="Disordered" evidence="10">
    <location>
        <begin position="273"/>
        <end position="292"/>
    </location>
</feature>
<dbReference type="Gene3D" id="1.10.565.10">
    <property type="entry name" value="Retinoid X Receptor"/>
    <property type="match status" value="1"/>
</dbReference>
<dbReference type="InterPro" id="IPR000536">
    <property type="entry name" value="Nucl_hrmn_rcpt_lig-bd"/>
</dbReference>
<organism evidence="13 14">
    <name type="scientific">Caenorhabditis tropicalis</name>
    <dbReference type="NCBI Taxonomy" id="1561998"/>
    <lineage>
        <taxon>Eukaryota</taxon>
        <taxon>Metazoa</taxon>
        <taxon>Ecdysozoa</taxon>
        <taxon>Nematoda</taxon>
        <taxon>Chromadorea</taxon>
        <taxon>Rhabditida</taxon>
        <taxon>Rhabditina</taxon>
        <taxon>Rhabditomorpha</taxon>
        <taxon>Rhabditoidea</taxon>
        <taxon>Rhabditidae</taxon>
        <taxon>Peloderinae</taxon>
        <taxon>Caenorhabditis</taxon>
    </lineage>
</organism>
<name>A0A1I7USC0_9PELO</name>
<keyword evidence="13" id="KW-1185">Reference proteome</keyword>
<sequence length="557" mass="62831">MVLRPNHEGESCPVCGDRVSGYHYGLLTCESCKGFFKRTVQNKKQYQCSTDANCQVDRTCRKRCPSCRFQKCITMGMKMEAVRADRMRGGRNKFGSFYKRDRAHRMQRNAMRVTTVLPGGTPGPQSSFYPPPEHQVSSSTTDQTPQNIYFDQTKVKTEFIKTEYDAHLQSPTLSSSTNQQLSVSDFIMRPTYSIDPQESIAALLGNTNEDPLLRHSFPSTYQISEVKQEPFDYTEHFIHHPIHEYPIYATTTNYVPMMPMPTVSTAQSLVTSTSSTNSGRITDTSSTSPLLPLCPTPTETTVDHFYNSTMAEMCKELPDGGMIAKFMADARSSKHDSHAFAVQVAEENLKLIVAWAKKNNLFTKLTLDDQMNLLQTSWATVHIVDITNAMINGHLSSHYKIANGEEVSAGFIALLGNSPFVPAWGDLVVRLQNMGFNKFDYCAFRLMALFDQSMENYQVVSEARSRVLQAWSEVRCTPRFLDLFEQLRQISYDSIRYLWSLSSSCPRIWEQLNPSTSLVLEMIKTSASRATVSTTTSIAQIPVIHQTAYAPVVYMTT</sequence>
<proteinExistence type="predicted"/>
<evidence type="ECO:0000259" key="12">
    <source>
        <dbReference type="PROSITE" id="PS51843"/>
    </source>
</evidence>
<dbReference type="GO" id="GO:0009888">
    <property type="term" value="P:tissue development"/>
    <property type="evidence" value="ECO:0007669"/>
    <property type="project" value="TreeGrafter"/>
</dbReference>
<dbReference type="PROSITE" id="PS51030">
    <property type="entry name" value="NUCLEAR_REC_DBD_2"/>
    <property type="match status" value="1"/>
</dbReference>
<dbReference type="AlphaFoldDB" id="A0A1I7USC0"/>
<protein>
    <submittedName>
        <fullName evidence="14">Nuclear receptor domain-containing protein</fullName>
    </submittedName>
</protein>
<dbReference type="PRINTS" id="PR00047">
    <property type="entry name" value="STROIDFINGER"/>
</dbReference>
<evidence type="ECO:0000313" key="14">
    <source>
        <dbReference type="WBParaSite" id="Csp11.Scaffold630.g18853.t1"/>
    </source>
</evidence>
<dbReference type="GO" id="GO:0004879">
    <property type="term" value="F:nuclear receptor activity"/>
    <property type="evidence" value="ECO:0007669"/>
    <property type="project" value="InterPro"/>
</dbReference>
<dbReference type="InterPro" id="IPR035500">
    <property type="entry name" value="NHR-like_dom_sf"/>
</dbReference>
<keyword evidence="3" id="KW-0863">Zinc-finger</keyword>
<dbReference type="FunFam" id="3.30.50.10:FF:000006">
    <property type="entry name" value="Nuclear receptor subfamily 5 group A member"/>
    <property type="match status" value="1"/>
</dbReference>
<evidence type="ECO:0000259" key="11">
    <source>
        <dbReference type="PROSITE" id="PS51030"/>
    </source>
</evidence>
<dbReference type="PROSITE" id="PS51843">
    <property type="entry name" value="NR_LBD"/>
    <property type="match status" value="1"/>
</dbReference>